<gene>
    <name evidence="1" type="ORF">CDAR_462501</name>
</gene>
<evidence type="ECO:0000313" key="2">
    <source>
        <dbReference type="Proteomes" id="UP001054837"/>
    </source>
</evidence>
<proteinExistence type="predicted"/>
<dbReference type="AlphaFoldDB" id="A0AAV4WRA8"/>
<dbReference type="Proteomes" id="UP001054837">
    <property type="component" value="Unassembled WGS sequence"/>
</dbReference>
<protein>
    <submittedName>
        <fullName evidence="1">Uncharacterized protein</fullName>
    </submittedName>
</protein>
<evidence type="ECO:0000313" key="1">
    <source>
        <dbReference type="EMBL" id="GIY84214.1"/>
    </source>
</evidence>
<keyword evidence="2" id="KW-1185">Reference proteome</keyword>
<reference evidence="1 2" key="1">
    <citation type="submission" date="2021-06" db="EMBL/GenBank/DDBJ databases">
        <title>Caerostris darwini draft genome.</title>
        <authorList>
            <person name="Kono N."/>
            <person name="Arakawa K."/>
        </authorList>
    </citation>
    <scope>NUCLEOTIDE SEQUENCE [LARGE SCALE GENOMIC DNA]</scope>
</reference>
<dbReference type="EMBL" id="BPLQ01014910">
    <property type="protein sequence ID" value="GIY84214.1"/>
    <property type="molecule type" value="Genomic_DNA"/>
</dbReference>
<sequence>MSSGRGHWPQVLHDDQKTLSTGLGITGLTRSCTGPNNLHFSIVQAIHQMNGVSGLKQEPSNVDIHLKTLIPSGTAITMVFAVK</sequence>
<accession>A0AAV4WRA8</accession>
<organism evidence="1 2">
    <name type="scientific">Caerostris darwini</name>
    <dbReference type="NCBI Taxonomy" id="1538125"/>
    <lineage>
        <taxon>Eukaryota</taxon>
        <taxon>Metazoa</taxon>
        <taxon>Ecdysozoa</taxon>
        <taxon>Arthropoda</taxon>
        <taxon>Chelicerata</taxon>
        <taxon>Arachnida</taxon>
        <taxon>Araneae</taxon>
        <taxon>Araneomorphae</taxon>
        <taxon>Entelegynae</taxon>
        <taxon>Araneoidea</taxon>
        <taxon>Araneidae</taxon>
        <taxon>Caerostris</taxon>
    </lineage>
</organism>
<comment type="caution">
    <text evidence="1">The sequence shown here is derived from an EMBL/GenBank/DDBJ whole genome shotgun (WGS) entry which is preliminary data.</text>
</comment>
<name>A0AAV4WRA8_9ARAC</name>